<dbReference type="Proteomes" id="UP000198539">
    <property type="component" value="Unassembled WGS sequence"/>
</dbReference>
<evidence type="ECO:0000256" key="1">
    <source>
        <dbReference type="SAM" id="MobiDB-lite"/>
    </source>
</evidence>
<reference evidence="2 3" key="1">
    <citation type="submission" date="2016-10" db="EMBL/GenBank/DDBJ databases">
        <authorList>
            <person name="de Groot N.N."/>
        </authorList>
    </citation>
    <scope>NUCLEOTIDE SEQUENCE [LARGE SCALE GENOMIC DNA]</scope>
    <source>
        <strain evidence="2 3">CGMCC 1.8894</strain>
    </source>
</reference>
<feature type="region of interest" description="Disordered" evidence="1">
    <location>
        <begin position="1"/>
        <end position="51"/>
    </location>
</feature>
<evidence type="ECO:0000313" key="2">
    <source>
        <dbReference type="EMBL" id="SDW79928.1"/>
    </source>
</evidence>
<gene>
    <name evidence="2" type="ORF">SAMN04488238_103384</name>
</gene>
<keyword evidence="3" id="KW-1185">Reference proteome</keyword>
<dbReference type="EMBL" id="FNOM01000003">
    <property type="protein sequence ID" value="SDW79928.1"/>
    <property type="molecule type" value="Genomic_DNA"/>
</dbReference>
<organism evidence="2 3">
    <name type="scientific">Roseicitreum antarcticum</name>
    <dbReference type="NCBI Taxonomy" id="564137"/>
    <lineage>
        <taxon>Bacteria</taxon>
        <taxon>Pseudomonadati</taxon>
        <taxon>Pseudomonadota</taxon>
        <taxon>Alphaproteobacteria</taxon>
        <taxon>Rhodobacterales</taxon>
        <taxon>Paracoccaceae</taxon>
        <taxon>Roseicitreum</taxon>
    </lineage>
</organism>
<protein>
    <submittedName>
        <fullName evidence="2">Uncharacterized protein</fullName>
    </submittedName>
</protein>
<dbReference type="AlphaFoldDB" id="A0A1H2WHD8"/>
<name>A0A1H2WHD8_9RHOB</name>
<sequence>MAGGRATGKTNLIVSGRAEPRKPLTRHGVASRTARDPGAHVSPTNYGRGHGPARRYIIENIGIDLKLYTYR</sequence>
<proteinExistence type="predicted"/>
<evidence type="ECO:0000313" key="3">
    <source>
        <dbReference type="Proteomes" id="UP000198539"/>
    </source>
</evidence>
<dbReference type="STRING" id="564137.SAMN04488238_103384"/>
<accession>A0A1H2WHD8</accession>